<accession>A0A6A4W947</accession>
<dbReference type="GO" id="GO:0005634">
    <property type="term" value="C:nucleus"/>
    <property type="evidence" value="ECO:0007669"/>
    <property type="project" value="TreeGrafter"/>
</dbReference>
<dbReference type="OrthoDB" id="415696at2759"/>
<feature type="domain" description="Glutaredoxin" evidence="5">
    <location>
        <begin position="101"/>
        <end position="164"/>
    </location>
</feature>
<organism evidence="6 7">
    <name type="scientific">Amphibalanus amphitrite</name>
    <name type="common">Striped barnacle</name>
    <name type="synonym">Balanus amphitrite</name>
    <dbReference type="NCBI Taxonomy" id="1232801"/>
    <lineage>
        <taxon>Eukaryota</taxon>
        <taxon>Metazoa</taxon>
        <taxon>Ecdysozoa</taxon>
        <taxon>Arthropoda</taxon>
        <taxon>Crustacea</taxon>
        <taxon>Multicrustacea</taxon>
        <taxon>Cirripedia</taxon>
        <taxon>Thoracica</taxon>
        <taxon>Thoracicalcarea</taxon>
        <taxon>Balanomorpha</taxon>
        <taxon>Balanoidea</taxon>
        <taxon>Balanidae</taxon>
        <taxon>Amphibalaninae</taxon>
        <taxon>Amphibalanus</taxon>
    </lineage>
</organism>
<dbReference type="NCBIfam" id="TIGR00365">
    <property type="entry name" value="Grx4 family monothiol glutaredoxin"/>
    <property type="match status" value="1"/>
</dbReference>
<dbReference type="CDD" id="cd03028">
    <property type="entry name" value="GRX_PICOT_like"/>
    <property type="match status" value="2"/>
</dbReference>
<dbReference type="Pfam" id="PF00085">
    <property type="entry name" value="Thioredoxin"/>
    <property type="match status" value="1"/>
</dbReference>
<keyword evidence="1" id="KW-0479">Metal-binding</keyword>
<reference evidence="6 7" key="1">
    <citation type="submission" date="2019-07" db="EMBL/GenBank/DDBJ databases">
        <title>Draft genome assembly of a fouling barnacle, Amphibalanus amphitrite (Darwin, 1854): The first reference genome for Thecostraca.</title>
        <authorList>
            <person name="Kim W."/>
        </authorList>
    </citation>
    <scope>NUCLEOTIDE SEQUENCE [LARGE SCALE GENOMIC DNA]</scope>
    <source>
        <strain evidence="6">SNU_AA5</strain>
        <tissue evidence="6">Soma without cirri and trophi</tissue>
    </source>
</reference>
<evidence type="ECO:0000259" key="5">
    <source>
        <dbReference type="Pfam" id="PF00462"/>
    </source>
</evidence>
<dbReference type="PROSITE" id="PS51354">
    <property type="entry name" value="GLUTAREDOXIN_2"/>
    <property type="match status" value="2"/>
</dbReference>
<evidence type="ECO:0000256" key="2">
    <source>
        <dbReference type="ARBA" id="ARBA00023004"/>
    </source>
</evidence>
<dbReference type="PANTHER" id="PTHR10293:SF73">
    <property type="entry name" value="GLUTAREDOXIN-3"/>
    <property type="match status" value="1"/>
</dbReference>
<comment type="caution">
    <text evidence="6">The sequence shown here is derived from an EMBL/GenBank/DDBJ whole genome shotgun (WGS) entry which is preliminary data.</text>
</comment>
<dbReference type="GO" id="GO:0046872">
    <property type="term" value="F:metal ion binding"/>
    <property type="evidence" value="ECO:0007669"/>
    <property type="project" value="UniProtKB-KW"/>
</dbReference>
<dbReference type="GO" id="GO:0006879">
    <property type="term" value="P:intracellular iron ion homeostasis"/>
    <property type="evidence" value="ECO:0007669"/>
    <property type="project" value="TreeGrafter"/>
</dbReference>
<dbReference type="GO" id="GO:0005829">
    <property type="term" value="C:cytosol"/>
    <property type="evidence" value="ECO:0007669"/>
    <property type="project" value="TreeGrafter"/>
</dbReference>
<evidence type="ECO:0000313" key="7">
    <source>
        <dbReference type="Proteomes" id="UP000440578"/>
    </source>
</evidence>
<dbReference type="Pfam" id="PF00462">
    <property type="entry name" value="Glutaredoxin"/>
    <property type="match status" value="2"/>
</dbReference>
<keyword evidence="2" id="KW-0408">Iron</keyword>
<name>A0A6A4W947_AMPAM</name>
<evidence type="ECO:0000259" key="4">
    <source>
        <dbReference type="Pfam" id="PF00085"/>
    </source>
</evidence>
<evidence type="ECO:0000313" key="6">
    <source>
        <dbReference type="EMBL" id="KAF0302563.1"/>
    </source>
</evidence>
<dbReference type="PANTHER" id="PTHR10293">
    <property type="entry name" value="GLUTAREDOXIN FAMILY MEMBER"/>
    <property type="match status" value="1"/>
</dbReference>
<dbReference type="SUPFAM" id="SSF52833">
    <property type="entry name" value="Thioredoxin-like"/>
    <property type="match status" value="3"/>
</dbReference>
<keyword evidence="7" id="KW-1185">Reference proteome</keyword>
<feature type="domain" description="Thioredoxin" evidence="4">
    <location>
        <begin position="4"/>
        <end position="67"/>
    </location>
</feature>
<dbReference type="Proteomes" id="UP000440578">
    <property type="component" value="Unassembled WGS sequence"/>
</dbReference>
<feature type="domain" description="Glutaredoxin" evidence="5">
    <location>
        <begin position="205"/>
        <end position="269"/>
    </location>
</feature>
<protein>
    <submittedName>
        <fullName evidence="6">Glutaredoxin-3</fullName>
    </submittedName>
</protein>
<dbReference type="FunFam" id="3.40.30.10:FF:000012">
    <property type="entry name" value="Monothiol glutaredoxin"/>
    <property type="match status" value="2"/>
</dbReference>
<dbReference type="GO" id="GO:0051536">
    <property type="term" value="F:iron-sulfur cluster binding"/>
    <property type="evidence" value="ECO:0007669"/>
    <property type="project" value="UniProtKB-KW"/>
</dbReference>
<evidence type="ECO:0000256" key="1">
    <source>
        <dbReference type="ARBA" id="ARBA00022723"/>
    </source>
</evidence>
<evidence type="ECO:0000256" key="3">
    <source>
        <dbReference type="ARBA" id="ARBA00023014"/>
    </source>
</evidence>
<keyword evidence="3" id="KW-0411">Iron-sulfur</keyword>
<gene>
    <name evidence="6" type="primary">glrx3_0</name>
    <name evidence="6" type="ORF">FJT64_025332</name>
</gene>
<dbReference type="AlphaFoldDB" id="A0A6A4W947"/>
<dbReference type="InterPro" id="IPR004480">
    <property type="entry name" value="Monothiol_GRX-rel"/>
</dbReference>
<dbReference type="Gene3D" id="3.40.30.10">
    <property type="entry name" value="Glutaredoxin"/>
    <property type="match status" value="3"/>
</dbReference>
<sequence>MNEVLEELARDPQLAHVRFVTVEAEDLPDLSVKHAVAAVPTFVLFSGGRAVDRVDGAKAAELSKKVQTHAQQGDVPPLPPAAPKEDLNTRLKRLVSQAPCMLFMKGTPAEPKCGFSKQIIEIFNTHGVKFSSFNILEDDEVRQGLKKFSDWPTYPQVYVNGELVGGLDIIKELVSGGELASTLPCKKTREEIDARLRELTTANPIQVFMKGDRDQPRCGFSRQLIEIMNSTGVQYGTFDIFSDEEVRQELKRFADFPTYPQVWVKGELVGGLDIIKELLEGGELDETLKV</sequence>
<dbReference type="InterPro" id="IPR033658">
    <property type="entry name" value="GRX_PICOT-like"/>
</dbReference>
<dbReference type="InterPro" id="IPR013766">
    <property type="entry name" value="Thioredoxin_domain"/>
</dbReference>
<proteinExistence type="predicted"/>
<dbReference type="InterPro" id="IPR036249">
    <property type="entry name" value="Thioredoxin-like_sf"/>
</dbReference>
<dbReference type="InterPro" id="IPR002109">
    <property type="entry name" value="Glutaredoxin"/>
</dbReference>
<dbReference type="EMBL" id="VIIS01001048">
    <property type="protein sequence ID" value="KAF0302563.1"/>
    <property type="molecule type" value="Genomic_DNA"/>
</dbReference>